<dbReference type="EMBL" id="JACEIK010000351">
    <property type="protein sequence ID" value="MCD7455534.1"/>
    <property type="molecule type" value="Genomic_DNA"/>
</dbReference>
<gene>
    <name evidence="1" type="ORF">HAX54_028560</name>
</gene>
<sequence>METMLVVVEVKDDEGEGEDDKSPIGEMILVESMTNFEPLGISEQARTSGLKTFGGLSSEILVDSMTNFEPLGISEKAPTSGLKTFGGLSSDQEMMELASMTVIGSCVPNLEVDLSDPTPRRVVI</sequence>
<proteinExistence type="predicted"/>
<evidence type="ECO:0000313" key="2">
    <source>
        <dbReference type="Proteomes" id="UP000823775"/>
    </source>
</evidence>
<dbReference type="Proteomes" id="UP000823775">
    <property type="component" value="Unassembled WGS sequence"/>
</dbReference>
<reference evidence="1 2" key="1">
    <citation type="journal article" date="2021" name="BMC Genomics">
        <title>Datura genome reveals duplications of psychoactive alkaloid biosynthetic genes and high mutation rate following tissue culture.</title>
        <authorList>
            <person name="Rajewski A."/>
            <person name="Carter-House D."/>
            <person name="Stajich J."/>
            <person name="Litt A."/>
        </authorList>
    </citation>
    <scope>NUCLEOTIDE SEQUENCE [LARGE SCALE GENOMIC DNA]</scope>
    <source>
        <strain evidence="1">AR-01</strain>
    </source>
</reference>
<name>A0ABS8S9L8_DATST</name>
<protein>
    <submittedName>
        <fullName evidence="1">Uncharacterized protein</fullName>
    </submittedName>
</protein>
<organism evidence="1 2">
    <name type="scientific">Datura stramonium</name>
    <name type="common">Jimsonweed</name>
    <name type="synonym">Common thornapple</name>
    <dbReference type="NCBI Taxonomy" id="4076"/>
    <lineage>
        <taxon>Eukaryota</taxon>
        <taxon>Viridiplantae</taxon>
        <taxon>Streptophyta</taxon>
        <taxon>Embryophyta</taxon>
        <taxon>Tracheophyta</taxon>
        <taxon>Spermatophyta</taxon>
        <taxon>Magnoliopsida</taxon>
        <taxon>eudicotyledons</taxon>
        <taxon>Gunneridae</taxon>
        <taxon>Pentapetalae</taxon>
        <taxon>asterids</taxon>
        <taxon>lamiids</taxon>
        <taxon>Solanales</taxon>
        <taxon>Solanaceae</taxon>
        <taxon>Solanoideae</taxon>
        <taxon>Datureae</taxon>
        <taxon>Datura</taxon>
    </lineage>
</organism>
<comment type="caution">
    <text evidence="1">The sequence shown here is derived from an EMBL/GenBank/DDBJ whole genome shotgun (WGS) entry which is preliminary data.</text>
</comment>
<evidence type="ECO:0000313" key="1">
    <source>
        <dbReference type="EMBL" id="MCD7455534.1"/>
    </source>
</evidence>
<keyword evidence="2" id="KW-1185">Reference proteome</keyword>
<accession>A0ABS8S9L8</accession>